<protein>
    <submittedName>
        <fullName evidence="7">Uncharacterized protein</fullName>
    </submittedName>
</protein>
<keyword evidence="5" id="KW-0539">Nucleus</keyword>
<dbReference type="PANTHER" id="PTHR12265:SF30">
    <property type="entry name" value="TRANSMEMBRANE PROTEIN 53"/>
    <property type="match status" value="1"/>
</dbReference>
<keyword evidence="4" id="KW-0472">Membrane</keyword>
<reference evidence="7 8" key="1">
    <citation type="submission" date="2019-04" db="EMBL/GenBank/DDBJ databases">
        <title>Aspergillus burnettii sp. nov., novel species from soil in southeast Queensland.</title>
        <authorList>
            <person name="Gilchrist C.L.M."/>
            <person name="Pitt J.I."/>
            <person name="Lange L."/>
            <person name="Lacey H.J."/>
            <person name="Vuong D."/>
            <person name="Midgley D.J."/>
            <person name="Greenfield P."/>
            <person name="Bradbury M."/>
            <person name="Lacey E."/>
            <person name="Busk P.K."/>
            <person name="Pilgaard B."/>
            <person name="Chooi Y.H."/>
            <person name="Piggott A.M."/>
        </authorList>
    </citation>
    <scope>NUCLEOTIDE SEQUENCE [LARGE SCALE GENOMIC DNA]</scope>
    <source>
        <strain evidence="7 8">FRR 5400</strain>
    </source>
</reference>
<evidence type="ECO:0000256" key="2">
    <source>
        <dbReference type="ARBA" id="ARBA00022692"/>
    </source>
</evidence>
<evidence type="ECO:0000313" key="7">
    <source>
        <dbReference type="EMBL" id="KAF5863956.1"/>
    </source>
</evidence>
<evidence type="ECO:0000256" key="6">
    <source>
        <dbReference type="ARBA" id="ARBA00037847"/>
    </source>
</evidence>
<keyword evidence="3" id="KW-1133">Transmembrane helix</keyword>
<evidence type="ECO:0000313" key="8">
    <source>
        <dbReference type="Proteomes" id="UP000541154"/>
    </source>
</evidence>
<evidence type="ECO:0000256" key="1">
    <source>
        <dbReference type="ARBA" id="ARBA00004126"/>
    </source>
</evidence>
<dbReference type="PANTHER" id="PTHR12265">
    <property type="entry name" value="TRANSMEMBRANE PROTEIN 53"/>
    <property type="match status" value="1"/>
</dbReference>
<gene>
    <name evidence="7" type="ORF">ETB97_009063</name>
</gene>
<proteinExistence type="predicted"/>
<dbReference type="AlphaFoldDB" id="A0A8H6E939"/>
<keyword evidence="2" id="KW-0812">Transmembrane</keyword>
<comment type="subcellular location">
    <subcellularLocation>
        <location evidence="6">Endomembrane system</location>
        <topology evidence="6">Single-pass membrane protein</topology>
    </subcellularLocation>
    <subcellularLocation>
        <location evidence="1">Nucleus membrane</location>
    </subcellularLocation>
</comment>
<dbReference type="Proteomes" id="UP000541154">
    <property type="component" value="Unassembled WGS sequence"/>
</dbReference>
<dbReference type="EMBL" id="SPNV01000042">
    <property type="protein sequence ID" value="KAF5863956.1"/>
    <property type="molecule type" value="Genomic_DNA"/>
</dbReference>
<dbReference type="GO" id="GO:0031965">
    <property type="term" value="C:nuclear membrane"/>
    <property type="evidence" value="ECO:0007669"/>
    <property type="project" value="UniProtKB-SubCell"/>
</dbReference>
<organism evidence="7 8">
    <name type="scientific">Petromyces alliaceus</name>
    <name type="common">Aspergillus alliaceus</name>
    <dbReference type="NCBI Taxonomy" id="209559"/>
    <lineage>
        <taxon>Eukaryota</taxon>
        <taxon>Fungi</taxon>
        <taxon>Dikarya</taxon>
        <taxon>Ascomycota</taxon>
        <taxon>Pezizomycotina</taxon>
        <taxon>Eurotiomycetes</taxon>
        <taxon>Eurotiomycetidae</taxon>
        <taxon>Eurotiales</taxon>
        <taxon>Aspergillaceae</taxon>
        <taxon>Aspergillus</taxon>
        <taxon>Aspergillus subgen. Circumdati</taxon>
    </lineage>
</organism>
<comment type="caution">
    <text evidence="7">The sequence shown here is derived from an EMBL/GenBank/DDBJ whole genome shotgun (WGS) entry which is preliminary data.</text>
</comment>
<dbReference type="InterPro" id="IPR008547">
    <property type="entry name" value="DUF829_TMEM53"/>
</dbReference>
<dbReference type="Pfam" id="PF05705">
    <property type="entry name" value="DUF829"/>
    <property type="match status" value="1"/>
</dbReference>
<sequence>MTSQSHPLQPIGQDIYLYQPANHHPNPNPTDSPALITLCTWLGGATPQRIQKYIYGYRFLYPDSAILLITTRILEISALPFSVLHARLGPARDVIRQLSSSTSEGSPHSILLYIFSHGGCNTAIQLAISLCTDSNHPSFEIGKYLGVLIFDCCPGDTSFDRAYQAAALSLQSSLPGQMIGSVLLYPVIGLINGIQMTGWMSSVRDLRKQLNDPQVVGTSAARLYLYSTADRMVGWEDVESHQREAKSFLGCVVEGIAFPDSPHCALVRDHADRYGGGIKTFWTERRSEKPEVVSSVLNERLRSRL</sequence>
<evidence type="ECO:0000256" key="4">
    <source>
        <dbReference type="ARBA" id="ARBA00023136"/>
    </source>
</evidence>
<keyword evidence="8" id="KW-1185">Reference proteome</keyword>
<accession>A0A8H6E939</accession>
<evidence type="ECO:0000256" key="5">
    <source>
        <dbReference type="ARBA" id="ARBA00023242"/>
    </source>
</evidence>
<name>A0A8H6E939_PETAA</name>
<evidence type="ECO:0000256" key="3">
    <source>
        <dbReference type="ARBA" id="ARBA00022989"/>
    </source>
</evidence>